<accession>A0A553PPB2</accession>
<feature type="non-terminal residue" evidence="5">
    <location>
        <position position="1"/>
    </location>
</feature>
<gene>
    <name evidence="5" type="ORF">TCAL_09331</name>
</gene>
<keyword evidence="6" id="KW-1185">Reference proteome</keyword>
<evidence type="ECO:0000313" key="6">
    <source>
        <dbReference type="Proteomes" id="UP000318571"/>
    </source>
</evidence>
<dbReference type="AlphaFoldDB" id="A0A553PPB2"/>
<protein>
    <recommendedName>
        <fullName evidence="4">C1q domain-containing protein</fullName>
    </recommendedName>
</protein>
<proteinExistence type="predicted"/>
<evidence type="ECO:0000256" key="1">
    <source>
        <dbReference type="ARBA" id="ARBA00004613"/>
    </source>
</evidence>
<dbReference type="InterPro" id="IPR008983">
    <property type="entry name" value="Tumour_necrosis_fac-like_dom"/>
</dbReference>
<comment type="caution">
    <text evidence="5">The sequence shown here is derived from an EMBL/GenBank/DDBJ whole genome shotgun (WGS) entry which is preliminary data.</text>
</comment>
<dbReference type="EMBL" id="VCGU01000002">
    <property type="protein sequence ID" value="TRY79515.1"/>
    <property type="molecule type" value="Genomic_DNA"/>
</dbReference>
<evidence type="ECO:0000259" key="4">
    <source>
        <dbReference type="PROSITE" id="PS50871"/>
    </source>
</evidence>
<dbReference type="PANTHER" id="PTHR22923:SF116">
    <property type="entry name" value="C1Q DOMAIN-CONTAINING PROTEIN"/>
    <property type="match status" value="1"/>
</dbReference>
<dbReference type="Gene3D" id="2.60.120.1000">
    <property type="match status" value="1"/>
</dbReference>
<evidence type="ECO:0000256" key="3">
    <source>
        <dbReference type="ARBA" id="ARBA00022729"/>
    </source>
</evidence>
<name>A0A553PPB2_TIGCA</name>
<dbReference type="InterPro" id="IPR050822">
    <property type="entry name" value="Cerebellin_Synaptic_Org"/>
</dbReference>
<dbReference type="InterPro" id="IPR001073">
    <property type="entry name" value="C1q_dom"/>
</dbReference>
<organism evidence="5 6">
    <name type="scientific">Tigriopus californicus</name>
    <name type="common">Marine copepod</name>
    <dbReference type="NCBI Taxonomy" id="6832"/>
    <lineage>
        <taxon>Eukaryota</taxon>
        <taxon>Metazoa</taxon>
        <taxon>Ecdysozoa</taxon>
        <taxon>Arthropoda</taxon>
        <taxon>Crustacea</taxon>
        <taxon>Multicrustacea</taxon>
        <taxon>Hexanauplia</taxon>
        <taxon>Copepoda</taxon>
        <taxon>Harpacticoida</taxon>
        <taxon>Harpacticidae</taxon>
        <taxon>Tigriopus</taxon>
    </lineage>
</organism>
<dbReference type="InterPro" id="IPR036056">
    <property type="entry name" value="Fibrinogen-like_C"/>
</dbReference>
<sequence length="313" mass="34902">CIQTFQYDCLGAPLSSGSTNYAWWTGRHGNTFTTWHGNGSQPISGCQCGATQTCFETDFQCNCDANNGTIWLQDRGKLTDKSSLPVMQLNFGAVDARKGKVAKFQLGPLKCFGNVMDENGSFRTDPSSCQDLWNQGITQVGYYMVRSRKDRYPKVVFCDMTIDTNQTGFERVFGSPGNLRYFEAFDVSLNQPFYDDFRYINFTTANMNSGGHFNIRDGIYTVPYTGTYLFSIHGLPLKRRPFKLQIHKNGVSVAGLSNGESGKSMVGQTVVLDIVAGDMIRLFNFGGDIYDDPTSSDSYFHFIGVLLYSSDRA</sequence>
<dbReference type="Pfam" id="PF00386">
    <property type="entry name" value="C1q"/>
    <property type="match status" value="1"/>
</dbReference>
<evidence type="ECO:0000256" key="2">
    <source>
        <dbReference type="ARBA" id="ARBA00022525"/>
    </source>
</evidence>
<keyword evidence="2" id="KW-0964">Secreted</keyword>
<dbReference type="GO" id="GO:0005576">
    <property type="term" value="C:extracellular region"/>
    <property type="evidence" value="ECO:0007669"/>
    <property type="project" value="UniProtKB-SubCell"/>
</dbReference>
<comment type="subcellular location">
    <subcellularLocation>
        <location evidence="1">Secreted</location>
    </subcellularLocation>
</comment>
<feature type="domain" description="C1q" evidence="4">
    <location>
        <begin position="178"/>
        <end position="313"/>
    </location>
</feature>
<dbReference type="STRING" id="6832.A0A553PPB2"/>
<dbReference type="PANTHER" id="PTHR22923">
    <property type="entry name" value="CEREBELLIN-RELATED"/>
    <property type="match status" value="1"/>
</dbReference>
<reference evidence="5 6" key="1">
    <citation type="journal article" date="2018" name="Nat. Ecol. Evol.">
        <title>Genomic signatures of mitonuclear coevolution across populations of Tigriopus californicus.</title>
        <authorList>
            <person name="Barreto F.S."/>
            <person name="Watson E.T."/>
            <person name="Lima T.G."/>
            <person name="Willett C.S."/>
            <person name="Edmands S."/>
            <person name="Li W."/>
            <person name="Burton R.S."/>
        </authorList>
    </citation>
    <scope>NUCLEOTIDE SEQUENCE [LARGE SCALE GENOMIC DNA]</scope>
    <source>
        <strain evidence="5 6">San Diego</strain>
    </source>
</reference>
<dbReference type="OMA" id="FRYINFT"/>
<dbReference type="SUPFAM" id="SSF56496">
    <property type="entry name" value="Fibrinogen C-terminal domain-like"/>
    <property type="match status" value="1"/>
</dbReference>
<dbReference type="PROSITE" id="PS50871">
    <property type="entry name" value="C1Q"/>
    <property type="match status" value="1"/>
</dbReference>
<dbReference type="Proteomes" id="UP000318571">
    <property type="component" value="Chromosome 6"/>
</dbReference>
<evidence type="ECO:0000313" key="5">
    <source>
        <dbReference type="EMBL" id="TRY79515.1"/>
    </source>
</evidence>
<dbReference type="Gene3D" id="2.60.120.40">
    <property type="match status" value="1"/>
</dbReference>
<keyword evidence="3" id="KW-0732">Signal</keyword>
<dbReference type="SUPFAM" id="SSF49842">
    <property type="entry name" value="TNF-like"/>
    <property type="match status" value="1"/>
</dbReference>